<dbReference type="SUPFAM" id="SSF46785">
    <property type="entry name" value="Winged helix' DNA-binding domain"/>
    <property type="match status" value="1"/>
</dbReference>
<sequence>MSKEDEVMTGSERRDQIRATLSTSTLAVSATTLAQQLGVSRQTVVGDISLLRANGLKIIATLHGYELEDEVQPTAILVCRHFPNEAADEMTRIVQAGGVIKDVTVEHPLYGRLRGELELRTVGDINLFMGRLQKQQGHLLSELTDGIHTHTVGYRTPEQLVAIQATLREGGYLYEN</sequence>
<dbReference type="Proteomes" id="UP000051783">
    <property type="component" value="Unassembled WGS sequence"/>
</dbReference>
<accession>A0A0R2M879</accession>
<feature type="binding site" evidence="1">
    <location>
        <position position="150"/>
    </location>
    <ligand>
        <name>Ni(2+)</name>
        <dbReference type="ChEBI" id="CHEBI:49786"/>
    </ligand>
</feature>
<comment type="caution">
    <text evidence="4">The sequence shown here is derived from an EMBL/GenBank/DDBJ whole genome shotgun (WGS) entry which is preliminary data.</text>
</comment>
<dbReference type="PANTHER" id="PTHR40068">
    <property type="entry name" value="TRANSCRIPTION REPRESSOR NIAR-RELATED"/>
    <property type="match status" value="1"/>
</dbReference>
<dbReference type="GO" id="GO:0046872">
    <property type="term" value="F:metal ion binding"/>
    <property type="evidence" value="ECO:0007669"/>
    <property type="project" value="UniProtKB-KW"/>
</dbReference>
<gene>
    <name evidence="4" type="ORF">IV64_GL000917</name>
</gene>
<dbReference type="PATRIC" id="fig|942150.3.peg.946"/>
<feature type="domain" description="3H" evidence="2">
    <location>
        <begin position="78"/>
        <end position="173"/>
    </location>
</feature>
<dbReference type="InterPro" id="IPR035922">
    <property type="entry name" value="3H_dom_sf"/>
</dbReference>
<dbReference type="InterPro" id="IPR036390">
    <property type="entry name" value="WH_DNA-bd_sf"/>
</dbReference>
<keyword evidence="1" id="KW-0479">Metal-binding</keyword>
<dbReference type="InterPro" id="IPR004173">
    <property type="entry name" value="3H_domain"/>
</dbReference>
<evidence type="ECO:0000259" key="3">
    <source>
        <dbReference type="Pfam" id="PF08279"/>
    </source>
</evidence>
<evidence type="ECO:0000256" key="1">
    <source>
        <dbReference type="PIRSR" id="PIRSR037847-1"/>
    </source>
</evidence>
<evidence type="ECO:0000259" key="2">
    <source>
        <dbReference type="Pfam" id="PF02829"/>
    </source>
</evidence>
<dbReference type="STRING" id="942150.IV64_GL000917"/>
<feature type="binding site" evidence="1">
    <location>
        <position position="148"/>
    </location>
    <ligand>
        <name>Ni(2+)</name>
        <dbReference type="ChEBI" id="CHEBI:49786"/>
    </ligand>
</feature>
<feature type="domain" description="Helix-turn-helix type 11" evidence="3">
    <location>
        <begin position="13"/>
        <end position="65"/>
    </location>
</feature>
<keyword evidence="5" id="KW-1185">Reference proteome</keyword>
<evidence type="ECO:0000313" key="5">
    <source>
        <dbReference type="Proteomes" id="UP000051783"/>
    </source>
</evidence>
<dbReference type="AlphaFoldDB" id="A0A0R2M879"/>
<dbReference type="InterPro" id="IPR026043">
    <property type="entry name" value="NadR"/>
</dbReference>
<reference evidence="4 5" key="1">
    <citation type="journal article" date="2015" name="Genome Announc.">
        <title>Expanding the biotechnology potential of lactobacilli through comparative genomics of 213 strains and associated genera.</title>
        <authorList>
            <person name="Sun Z."/>
            <person name="Harris H.M."/>
            <person name="McCann A."/>
            <person name="Guo C."/>
            <person name="Argimon S."/>
            <person name="Zhang W."/>
            <person name="Yang X."/>
            <person name="Jeffery I.B."/>
            <person name="Cooney J.C."/>
            <person name="Kagawa T.F."/>
            <person name="Liu W."/>
            <person name="Song Y."/>
            <person name="Salvetti E."/>
            <person name="Wrobel A."/>
            <person name="Rasinkangas P."/>
            <person name="Parkhill J."/>
            <person name="Rea M.C."/>
            <person name="O'Sullivan O."/>
            <person name="Ritari J."/>
            <person name="Douillard F.P."/>
            <person name="Paul Ross R."/>
            <person name="Yang R."/>
            <person name="Briner A.E."/>
            <person name="Felis G.E."/>
            <person name="de Vos W.M."/>
            <person name="Barrangou R."/>
            <person name="Klaenhammer T.R."/>
            <person name="Caufield P.W."/>
            <person name="Cui Y."/>
            <person name="Zhang H."/>
            <person name="O'Toole P.W."/>
        </authorList>
    </citation>
    <scope>NUCLEOTIDE SEQUENCE [LARGE SCALE GENOMIC DNA]</scope>
    <source>
        <strain evidence="4 5">LMG 26013</strain>
    </source>
</reference>
<dbReference type="InterPro" id="IPR036388">
    <property type="entry name" value="WH-like_DNA-bd_sf"/>
</dbReference>
<dbReference type="Gene3D" id="1.10.10.10">
    <property type="entry name" value="Winged helix-like DNA-binding domain superfamily/Winged helix DNA-binding domain"/>
    <property type="match status" value="1"/>
</dbReference>
<feature type="binding site" evidence="1">
    <location>
        <position position="81"/>
    </location>
    <ligand>
        <name>Ni(2+)</name>
        <dbReference type="ChEBI" id="CHEBI:49786"/>
    </ligand>
</feature>
<keyword evidence="1" id="KW-0533">Nickel</keyword>
<name>A0A0R2M879_9LACO</name>
<organism evidence="4 5">
    <name type="scientific">Lactiplantibacillus xiangfangensis</name>
    <dbReference type="NCBI Taxonomy" id="942150"/>
    <lineage>
        <taxon>Bacteria</taxon>
        <taxon>Bacillati</taxon>
        <taxon>Bacillota</taxon>
        <taxon>Bacilli</taxon>
        <taxon>Lactobacillales</taxon>
        <taxon>Lactobacillaceae</taxon>
        <taxon>Lactiplantibacillus</taxon>
    </lineage>
</organism>
<dbReference type="PIRSF" id="PIRSF037847">
    <property type="entry name" value="NiaR"/>
    <property type="match status" value="1"/>
</dbReference>
<dbReference type="SUPFAM" id="SSF75500">
    <property type="entry name" value="Putative transcriptional regulator TM1602, C-terminal domain"/>
    <property type="match status" value="1"/>
</dbReference>
<dbReference type="InterPro" id="IPR013196">
    <property type="entry name" value="HTH_11"/>
</dbReference>
<dbReference type="Gene3D" id="3.30.1340.20">
    <property type="entry name" value="3H domain"/>
    <property type="match status" value="1"/>
</dbReference>
<evidence type="ECO:0000313" key="4">
    <source>
        <dbReference type="EMBL" id="KRO08066.1"/>
    </source>
</evidence>
<protein>
    <submittedName>
        <fullName evidence="4">Uncharacterized protein</fullName>
    </submittedName>
</protein>
<proteinExistence type="predicted"/>
<dbReference type="Pfam" id="PF08279">
    <property type="entry name" value="HTH_11"/>
    <property type="match status" value="1"/>
</dbReference>
<dbReference type="Pfam" id="PF02829">
    <property type="entry name" value="3H"/>
    <property type="match status" value="1"/>
</dbReference>
<dbReference type="PANTHER" id="PTHR40068:SF1">
    <property type="entry name" value="TRANSCRIPTION REPRESSOR NIAR-RELATED"/>
    <property type="match status" value="1"/>
</dbReference>
<dbReference type="EMBL" id="JQCL01000089">
    <property type="protein sequence ID" value="KRO08066.1"/>
    <property type="molecule type" value="Genomic_DNA"/>
</dbReference>
<feature type="binding site" evidence="1">
    <location>
        <position position="89"/>
    </location>
    <ligand>
        <name>Ni(2+)</name>
        <dbReference type="ChEBI" id="CHEBI:49786"/>
    </ligand>
</feature>